<dbReference type="SUPFAM" id="SSF47336">
    <property type="entry name" value="ACP-like"/>
    <property type="match status" value="1"/>
</dbReference>
<dbReference type="InterPro" id="IPR036736">
    <property type="entry name" value="ACP-like_sf"/>
</dbReference>
<evidence type="ECO:0000313" key="1">
    <source>
        <dbReference type="EMBL" id="PWE85302.1"/>
    </source>
</evidence>
<dbReference type="OrthoDB" id="5326335at2"/>
<organism evidence="1 2">
    <name type="scientific">Eubacterium ramulus</name>
    <dbReference type="NCBI Taxonomy" id="39490"/>
    <lineage>
        <taxon>Bacteria</taxon>
        <taxon>Bacillati</taxon>
        <taxon>Bacillota</taxon>
        <taxon>Clostridia</taxon>
        <taxon>Eubacteriales</taxon>
        <taxon>Eubacteriaceae</taxon>
        <taxon>Eubacterium</taxon>
    </lineage>
</organism>
<protein>
    <recommendedName>
        <fullName evidence="3">Acyl carrier protein</fullName>
    </recommendedName>
</protein>
<accession>A0A2V1JL89</accession>
<dbReference type="RefSeq" id="WP_109216974.1">
    <property type="nucleotide sequence ID" value="NZ_CABMEW010000027.1"/>
</dbReference>
<name>A0A2V1JL89_EUBRA</name>
<sequence length="82" mass="9625">MTNLEKYNKILKRNLQATDEDLNDDVLVYNRFKRWESVRHVDMVADLEEAFGVFFETLDITSFSTYSKGIEILEKLGVDMSK</sequence>
<keyword evidence="2" id="KW-1185">Reference proteome</keyword>
<dbReference type="Proteomes" id="UP000245288">
    <property type="component" value="Unassembled WGS sequence"/>
</dbReference>
<proteinExistence type="predicted"/>
<dbReference type="Gene3D" id="1.10.1200.10">
    <property type="entry name" value="ACP-like"/>
    <property type="match status" value="1"/>
</dbReference>
<comment type="caution">
    <text evidence="1">The sequence shown here is derived from an EMBL/GenBank/DDBJ whole genome shotgun (WGS) entry which is preliminary data.</text>
</comment>
<dbReference type="AlphaFoldDB" id="A0A2V1JL89"/>
<dbReference type="EMBL" id="JRFU01000230">
    <property type="protein sequence ID" value="PWE85302.1"/>
    <property type="molecule type" value="Genomic_DNA"/>
</dbReference>
<gene>
    <name evidence="1" type="ORF">LG34_16710</name>
</gene>
<evidence type="ECO:0000313" key="2">
    <source>
        <dbReference type="Proteomes" id="UP000245288"/>
    </source>
</evidence>
<evidence type="ECO:0008006" key="3">
    <source>
        <dbReference type="Google" id="ProtNLM"/>
    </source>
</evidence>
<reference evidence="1 2" key="1">
    <citation type="submission" date="2014-09" db="EMBL/GenBank/DDBJ databases">
        <title>Butyrate-producing bacteria isolated from human gut.</title>
        <authorList>
            <person name="Zhang Q."/>
            <person name="Zhao L."/>
        </authorList>
    </citation>
    <scope>NUCLEOTIDE SEQUENCE [LARGE SCALE GENOMIC DNA]</scope>
    <source>
        <strain evidence="1 2">21</strain>
    </source>
</reference>